<reference evidence="2 3" key="1">
    <citation type="submission" date="2023-10" db="EMBL/GenBank/DDBJ databases">
        <title>Development of a sustainable strategy for remediation of hydrocarbon-contaminated territories based on the waste exchange concept.</title>
        <authorList>
            <person name="Krivoruchko A."/>
        </authorList>
    </citation>
    <scope>NUCLEOTIDE SEQUENCE [LARGE SCALE GENOMIC DNA]</scope>
    <source>
        <strain evidence="2 3">IEGM 1323</strain>
    </source>
</reference>
<comment type="caution">
    <text evidence="2">The sequence shown here is derived from an EMBL/GenBank/DDBJ whole genome shotgun (WGS) entry which is preliminary data.</text>
</comment>
<evidence type="ECO:0000313" key="2">
    <source>
        <dbReference type="EMBL" id="MDV6263215.1"/>
    </source>
</evidence>
<keyword evidence="3" id="KW-1185">Reference proteome</keyword>
<dbReference type="EMBL" id="JAWLJX010000005">
    <property type="protein sequence ID" value="MDV6263215.1"/>
    <property type="molecule type" value="Genomic_DNA"/>
</dbReference>
<proteinExistence type="predicted"/>
<dbReference type="Proteomes" id="UP001185755">
    <property type="component" value="Unassembled WGS sequence"/>
</dbReference>
<organism evidence="2 3">
    <name type="scientific">Rhodococcoides yunnanense</name>
    <dbReference type="NCBI Taxonomy" id="278209"/>
    <lineage>
        <taxon>Bacteria</taxon>
        <taxon>Bacillati</taxon>
        <taxon>Actinomycetota</taxon>
        <taxon>Actinomycetes</taxon>
        <taxon>Mycobacteriales</taxon>
        <taxon>Nocardiaceae</taxon>
        <taxon>Rhodococcoides</taxon>
    </lineage>
</organism>
<protein>
    <recommendedName>
        <fullName evidence="4">Integrase</fullName>
    </recommendedName>
</protein>
<evidence type="ECO:0000256" key="1">
    <source>
        <dbReference type="SAM" id="MobiDB-lite"/>
    </source>
</evidence>
<dbReference type="RefSeq" id="WP_317565425.1">
    <property type="nucleotide sequence ID" value="NZ_JAWLJX010000005.1"/>
</dbReference>
<name>A0ABU4BG86_9NOCA</name>
<gene>
    <name evidence="2" type="ORF">R3P96_17925</name>
</gene>
<accession>A0ABU4BG86</accession>
<evidence type="ECO:0000313" key="3">
    <source>
        <dbReference type="Proteomes" id="UP001185755"/>
    </source>
</evidence>
<feature type="region of interest" description="Disordered" evidence="1">
    <location>
        <begin position="281"/>
        <end position="307"/>
    </location>
</feature>
<sequence length="573" mass="64205">MPFISEDGTQRAVFDFDLLPCDVRVRKELATCFTAVNGPLGTSRRVKTAQSYWGTVRFVSKWLAETRPGLRSLSELTAADIEMICMALRLPSGDKRSYEFRVLLRAGTVQLRPGVIDRFAQFDRKVRSDPAQPYSDVEFQRITTVLRAMVRNAKNRLREHRQLITDYRAGRFDDLDRNEPRVILAEVLDHCIRTGSLPLTGIRTPKRSARAWQAYLIGGSRPLHTLIHLTAAEAWAFAMLLAANTGHNRSVIETLPARHHLATAADEPQIALVEMNKPRRGPRARMTVPLTDLPPELRSPTADPRPPRIAESSLTSAYGVFTLLLDLTEPGRTVLNTQSAFVYYNPTPPTRGAVVLSDGLPADGDHRRCHPRWLRPWLTGNEQDDALLLGIGFNRMRKTYLERTRTPTAHTPATLAGYLSRIDTVRLEGFQIVHEALAEQVESALARREMTLEQNAMVAGDDTALGVCTDFTHSPLDGGRTCSQNFLSCLDCSNARALPRHLPMQLAVLDALRDLRAALTAHRWALEYAGRVAQIEDMLSAYEPAQVREAREKISDDERRLALRLLDGVFDTP</sequence>
<evidence type="ECO:0008006" key="4">
    <source>
        <dbReference type="Google" id="ProtNLM"/>
    </source>
</evidence>